<feature type="repeat" description="PPR" evidence="2">
    <location>
        <begin position="125"/>
        <end position="159"/>
    </location>
</feature>
<evidence type="ECO:0000313" key="4">
    <source>
        <dbReference type="Proteomes" id="UP001064489"/>
    </source>
</evidence>
<dbReference type="InterPro" id="IPR011990">
    <property type="entry name" value="TPR-like_helical_dom_sf"/>
</dbReference>
<protein>
    <recommendedName>
        <fullName evidence="5">Pentatricopeptide repeat-containing protein</fullName>
    </recommendedName>
</protein>
<keyword evidence="1" id="KW-0677">Repeat</keyword>
<dbReference type="PROSITE" id="PS51375">
    <property type="entry name" value="PPR"/>
    <property type="match status" value="1"/>
</dbReference>
<dbReference type="Gene3D" id="1.25.40.10">
    <property type="entry name" value="Tetratricopeptide repeat domain"/>
    <property type="match status" value="2"/>
</dbReference>
<reference evidence="3" key="2">
    <citation type="submission" date="2023-02" db="EMBL/GenBank/DDBJ databases">
        <authorList>
            <person name="Swenson N.G."/>
            <person name="Wegrzyn J.L."/>
            <person name="Mcevoy S.L."/>
        </authorList>
    </citation>
    <scope>NUCLEOTIDE SEQUENCE</scope>
    <source>
        <strain evidence="3">91603</strain>
        <tissue evidence="3">Leaf</tissue>
    </source>
</reference>
<dbReference type="AlphaFoldDB" id="A0AAD5ID27"/>
<comment type="caution">
    <text evidence="3">The sequence shown here is derived from an EMBL/GenBank/DDBJ whole genome shotgun (WGS) entry which is preliminary data.</text>
</comment>
<name>A0AAD5ID27_ACENE</name>
<evidence type="ECO:0008006" key="5">
    <source>
        <dbReference type="Google" id="ProtNLM"/>
    </source>
</evidence>
<proteinExistence type="predicted"/>
<accession>A0AAD5ID27</accession>
<evidence type="ECO:0000256" key="1">
    <source>
        <dbReference type="ARBA" id="ARBA00022737"/>
    </source>
</evidence>
<organism evidence="3 4">
    <name type="scientific">Acer negundo</name>
    <name type="common">Box elder</name>
    <dbReference type="NCBI Taxonomy" id="4023"/>
    <lineage>
        <taxon>Eukaryota</taxon>
        <taxon>Viridiplantae</taxon>
        <taxon>Streptophyta</taxon>
        <taxon>Embryophyta</taxon>
        <taxon>Tracheophyta</taxon>
        <taxon>Spermatophyta</taxon>
        <taxon>Magnoliopsida</taxon>
        <taxon>eudicotyledons</taxon>
        <taxon>Gunneridae</taxon>
        <taxon>Pentapetalae</taxon>
        <taxon>rosids</taxon>
        <taxon>malvids</taxon>
        <taxon>Sapindales</taxon>
        <taxon>Sapindaceae</taxon>
        <taxon>Hippocastanoideae</taxon>
        <taxon>Acereae</taxon>
        <taxon>Acer</taxon>
    </lineage>
</organism>
<dbReference type="GO" id="GO:0009451">
    <property type="term" value="P:RNA modification"/>
    <property type="evidence" value="ECO:0007669"/>
    <property type="project" value="InterPro"/>
</dbReference>
<reference evidence="3" key="1">
    <citation type="journal article" date="2022" name="Plant J.">
        <title>Strategies of tolerance reflected in two North American maple genomes.</title>
        <authorList>
            <person name="McEvoy S.L."/>
            <person name="Sezen U.U."/>
            <person name="Trouern-Trend A."/>
            <person name="McMahon S.M."/>
            <person name="Schaberg P.G."/>
            <person name="Yang J."/>
            <person name="Wegrzyn J.L."/>
            <person name="Swenson N.G."/>
        </authorList>
    </citation>
    <scope>NUCLEOTIDE SEQUENCE</scope>
    <source>
        <strain evidence="3">91603</strain>
    </source>
</reference>
<dbReference type="PANTHER" id="PTHR47926:SF359">
    <property type="entry name" value="PENTACOTRIPEPTIDE-REPEAT REGION OF PRORP DOMAIN-CONTAINING PROTEIN"/>
    <property type="match status" value="1"/>
</dbReference>
<dbReference type="InterPro" id="IPR046960">
    <property type="entry name" value="PPR_At4g14850-like_plant"/>
</dbReference>
<dbReference type="FunFam" id="1.25.40.10:FF:000344">
    <property type="entry name" value="Pentatricopeptide repeat-containing protein"/>
    <property type="match status" value="1"/>
</dbReference>
<dbReference type="Proteomes" id="UP001064489">
    <property type="component" value="Chromosome 2"/>
</dbReference>
<dbReference type="NCBIfam" id="TIGR00756">
    <property type="entry name" value="PPR"/>
    <property type="match status" value="3"/>
</dbReference>
<keyword evidence="4" id="KW-1185">Reference proteome</keyword>
<evidence type="ECO:0000256" key="2">
    <source>
        <dbReference type="PROSITE-ProRule" id="PRU00708"/>
    </source>
</evidence>
<dbReference type="GO" id="GO:0003723">
    <property type="term" value="F:RNA binding"/>
    <property type="evidence" value="ECO:0007669"/>
    <property type="project" value="InterPro"/>
</dbReference>
<sequence>MRAYVARGETGFTRHVFDEITEKNVVFFNVMMRNYANNHLFRDALLVFKTMSSYDFEHDNYTYPCLLKACSGLNSLWVGLQIHSAVVKVGFDFNMFIGNGMVSMYGKCDCFIEARRVLDEMPSRDVVSWNSMVAGYVQSGKFDDTLEVCREMESLRLNPDAGTMASLLLACCD</sequence>
<evidence type="ECO:0000313" key="3">
    <source>
        <dbReference type="EMBL" id="KAI9160067.1"/>
    </source>
</evidence>
<dbReference type="Pfam" id="PF13041">
    <property type="entry name" value="PPR_2"/>
    <property type="match status" value="2"/>
</dbReference>
<dbReference type="EMBL" id="JAJSOW010000106">
    <property type="protein sequence ID" value="KAI9160067.1"/>
    <property type="molecule type" value="Genomic_DNA"/>
</dbReference>
<dbReference type="PANTHER" id="PTHR47926">
    <property type="entry name" value="PENTATRICOPEPTIDE REPEAT-CONTAINING PROTEIN"/>
    <property type="match status" value="1"/>
</dbReference>
<dbReference type="InterPro" id="IPR002885">
    <property type="entry name" value="PPR_rpt"/>
</dbReference>
<gene>
    <name evidence="3" type="ORF">LWI28_004808</name>
</gene>